<accession>A0A517PRN7</accession>
<dbReference type="RefSeq" id="WP_145187256.1">
    <property type="nucleotide sequence ID" value="NZ_CP036266.1"/>
</dbReference>
<evidence type="ECO:0000313" key="2">
    <source>
        <dbReference type="Proteomes" id="UP000320421"/>
    </source>
</evidence>
<dbReference type="SUPFAM" id="SSF53649">
    <property type="entry name" value="Alkaline phosphatase-like"/>
    <property type="match status" value="1"/>
</dbReference>
<dbReference type="InterPro" id="IPR010869">
    <property type="entry name" value="DUF1501"/>
</dbReference>
<protein>
    <recommendedName>
        <fullName evidence="3">DUF1501 domain-containing protein</fullName>
    </recommendedName>
</protein>
<dbReference type="InterPro" id="IPR017850">
    <property type="entry name" value="Alkaline_phosphatase_core_sf"/>
</dbReference>
<sequence length="467" mass="51471">MDEFQMNRRQALIASGLGTLSLGMPGVVMGSDKLDAAGNAVAAEKSCIFILLCGGPSHIDTWDMKPEAPLDYRGPYMPIETKVPGMRINEMHTELAKVTDQFTLINSMSHPGAISNHFDAMHNLLSGQSEKRVQQGAANEQPYLGSFVAKFKPSKRNFVSNAWLIKCVGPPVFCAPNIGIGGYLGSAYAPVFVGSANNHPAMKDFKPPEIYNPYDEQRFEERKTLLRGLESKRLDKDQKVKDWSDLREKTYDALTRAEGRRAFNMHEEPDKVREQYGMHPLGQNLLLARRMVESGVRFVTVNGWAGQADHDKQGPPSSSWDMHGGNMGMGNAFGNGSYGMGFCLPRLDQALAALLTDLKERGMLDNTLVVVTGEFGRTPYVLKQDPPGRQHWPKCFSSILAGAGIKGGNVYGKTNKYGEYPTHKPVRPEELAATIYHALDIPINNPQDPTGLLRTLTTGKPIMELFG</sequence>
<reference evidence="1 2" key="1">
    <citation type="submission" date="2019-02" db="EMBL/GenBank/DDBJ databases">
        <title>Deep-cultivation of Planctomycetes and their phenomic and genomic characterization uncovers novel biology.</title>
        <authorList>
            <person name="Wiegand S."/>
            <person name="Jogler M."/>
            <person name="Boedeker C."/>
            <person name="Pinto D."/>
            <person name="Vollmers J."/>
            <person name="Rivas-Marin E."/>
            <person name="Kohn T."/>
            <person name="Peeters S.H."/>
            <person name="Heuer A."/>
            <person name="Rast P."/>
            <person name="Oberbeckmann S."/>
            <person name="Bunk B."/>
            <person name="Jeske O."/>
            <person name="Meyerdierks A."/>
            <person name="Storesund J.E."/>
            <person name="Kallscheuer N."/>
            <person name="Luecker S."/>
            <person name="Lage O.M."/>
            <person name="Pohl T."/>
            <person name="Merkel B.J."/>
            <person name="Hornburger P."/>
            <person name="Mueller R.-W."/>
            <person name="Bruemmer F."/>
            <person name="Labrenz M."/>
            <person name="Spormann A.M."/>
            <person name="Op den Camp H."/>
            <person name="Overmann J."/>
            <person name="Amann R."/>
            <person name="Jetten M.S.M."/>
            <person name="Mascher T."/>
            <person name="Medema M.H."/>
            <person name="Devos D.P."/>
            <person name="Kaster A.-K."/>
            <person name="Ovreas L."/>
            <person name="Rohde M."/>
            <person name="Galperin M.Y."/>
            <person name="Jogler C."/>
        </authorList>
    </citation>
    <scope>NUCLEOTIDE SEQUENCE [LARGE SCALE GENOMIC DNA]</scope>
    <source>
        <strain evidence="1 2">HG66A1</strain>
    </source>
</reference>
<gene>
    <name evidence="1" type="ORF">HG66A1_38430</name>
</gene>
<organism evidence="1 2">
    <name type="scientific">Gimesia chilikensis</name>
    <dbReference type="NCBI Taxonomy" id="2605989"/>
    <lineage>
        <taxon>Bacteria</taxon>
        <taxon>Pseudomonadati</taxon>
        <taxon>Planctomycetota</taxon>
        <taxon>Planctomycetia</taxon>
        <taxon>Planctomycetales</taxon>
        <taxon>Planctomycetaceae</taxon>
        <taxon>Gimesia</taxon>
    </lineage>
</organism>
<name>A0A517PRN7_9PLAN</name>
<dbReference type="EMBL" id="CP036266">
    <property type="protein sequence ID" value="QDT22037.1"/>
    <property type="molecule type" value="Genomic_DNA"/>
</dbReference>
<dbReference type="InterPro" id="IPR006311">
    <property type="entry name" value="TAT_signal"/>
</dbReference>
<dbReference type="PROSITE" id="PS51318">
    <property type="entry name" value="TAT"/>
    <property type="match status" value="1"/>
</dbReference>
<keyword evidence="2" id="KW-1185">Reference proteome</keyword>
<dbReference type="PANTHER" id="PTHR43737">
    <property type="entry name" value="BLL7424 PROTEIN"/>
    <property type="match status" value="1"/>
</dbReference>
<dbReference type="Pfam" id="PF07394">
    <property type="entry name" value="DUF1501"/>
    <property type="match status" value="1"/>
</dbReference>
<dbReference type="Gene3D" id="3.40.720.10">
    <property type="entry name" value="Alkaline Phosphatase, subunit A"/>
    <property type="match status" value="1"/>
</dbReference>
<evidence type="ECO:0008006" key="3">
    <source>
        <dbReference type="Google" id="ProtNLM"/>
    </source>
</evidence>
<evidence type="ECO:0000313" key="1">
    <source>
        <dbReference type="EMBL" id="QDT22037.1"/>
    </source>
</evidence>
<dbReference type="Proteomes" id="UP000320421">
    <property type="component" value="Chromosome"/>
</dbReference>
<proteinExistence type="predicted"/>
<dbReference type="PANTHER" id="PTHR43737:SF1">
    <property type="entry name" value="DUF1501 DOMAIN-CONTAINING PROTEIN"/>
    <property type="match status" value="1"/>
</dbReference>
<dbReference type="AlphaFoldDB" id="A0A517PRN7"/>
<dbReference type="OrthoDB" id="252850at2"/>